<feature type="region of interest" description="Disordered" evidence="1">
    <location>
        <begin position="1"/>
        <end position="79"/>
    </location>
</feature>
<gene>
    <name evidence="2" type="ORF">K443DRAFT_99716</name>
</gene>
<evidence type="ECO:0000256" key="1">
    <source>
        <dbReference type="SAM" id="MobiDB-lite"/>
    </source>
</evidence>
<evidence type="ECO:0000313" key="2">
    <source>
        <dbReference type="EMBL" id="KIK00789.1"/>
    </source>
</evidence>
<dbReference type="AlphaFoldDB" id="A0A0C9XGR7"/>
<reference evidence="3" key="2">
    <citation type="submission" date="2015-01" db="EMBL/GenBank/DDBJ databases">
        <title>Evolutionary Origins and Diversification of the Mycorrhizal Mutualists.</title>
        <authorList>
            <consortium name="DOE Joint Genome Institute"/>
            <consortium name="Mycorrhizal Genomics Consortium"/>
            <person name="Kohler A."/>
            <person name="Kuo A."/>
            <person name="Nagy L.G."/>
            <person name="Floudas D."/>
            <person name="Copeland A."/>
            <person name="Barry K.W."/>
            <person name="Cichocki N."/>
            <person name="Veneault-Fourrey C."/>
            <person name="LaButti K."/>
            <person name="Lindquist E.A."/>
            <person name="Lipzen A."/>
            <person name="Lundell T."/>
            <person name="Morin E."/>
            <person name="Murat C."/>
            <person name="Riley R."/>
            <person name="Ohm R."/>
            <person name="Sun H."/>
            <person name="Tunlid A."/>
            <person name="Henrissat B."/>
            <person name="Grigoriev I.V."/>
            <person name="Hibbett D.S."/>
            <person name="Martin F."/>
        </authorList>
    </citation>
    <scope>NUCLEOTIDE SEQUENCE [LARGE SCALE GENOMIC DNA]</scope>
    <source>
        <strain evidence="3">LaAM-08-1</strain>
    </source>
</reference>
<dbReference type="OrthoDB" id="3126466at2759"/>
<feature type="compositionally biased region" description="Basic residues" evidence="1">
    <location>
        <begin position="1"/>
        <end position="11"/>
    </location>
</feature>
<keyword evidence="3" id="KW-1185">Reference proteome</keyword>
<dbReference type="Proteomes" id="UP000054477">
    <property type="component" value="Unassembled WGS sequence"/>
</dbReference>
<organism evidence="2 3">
    <name type="scientific">Laccaria amethystina LaAM-08-1</name>
    <dbReference type="NCBI Taxonomy" id="1095629"/>
    <lineage>
        <taxon>Eukaryota</taxon>
        <taxon>Fungi</taxon>
        <taxon>Dikarya</taxon>
        <taxon>Basidiomycota</taxon>
        <taxon>Agaricomycotina</taxon>
        <taxon>Agaricomycetes</taxon>
        <taxon>Agaricomycetidae</taxon>
        <taxon>Agaricales</taxon>
        <taxon>Agaricineae</taxon>
        <taxon>Hydnangiaceae</taxon>
        <taxon>Laccaria</taxon>
    </lineage>
</organism>
<protein>
    <submittedName>
        <fullName evidence="2">Uncharacterized protein</fullName>
    </submittedName>
</protein>
<evidence type="ECO:0000313" key="3">
    <source>
        <dbReference type="Proteomes" id="UP000054477"/>
    </source>
</evidence>
<reference evidence="2 3" key="1">
    <citation type="submission" date="2014-04" db="EMBL/GenBank/DDBJ databases">
        <authorList>
            <consortium name="DOE Joint Genome Institute"/>
            <person name="Kuo A."/>
            <person name="Kohler A."/>
            <person name="Nagy L.G."/>
            <person name="Floudas D."/>
            <person name="Copeland A."/>
            <person name="Barry K.W."/>
            <person name="Cichocki N."/>
            <person name="Veneault-Fourrey C."/>
            <person name="LaButti K."/>
            <person name="Lindquist E.A."/>
            <person name="Lipzen A."/>
            <person name="Lundell T."/>
            <person name="Morin E."/>
            <person name="Murat C."/>
            <person name="Sun H."/>
            <person name="Tunlid A."/>
            <person name="Henrissat B."/>
            <person name="Grigoriev I.V."/>
            <person name="Hibbett D.S."/>
            <person name="Martin F."/>
            <person name="Nordberg H.P."/>
            <person name="Cantor M.N."/>
            <person name="Hua S.X."/>
        </authorList>
    </citation>
    <scope>NUCLEOTIDE SEQUENCE [LARGE SCALE GENOMIC DNA]</scope>
    <source>
        <strain evidence="2 3">LaAM-08-1</strain>
    </source>
</reference>
<accession>A0A0C9XGR7</accession>
<proteinExistence type="predicted"/>
<feature type="compositionally biased region" description="Polar residues" evidence="1">
    <location>
        <begin position="12"/>
        <end position="27"/>
    </location>
</feature>
<name>A0A0C9XGR7_9AGAR</name>
<dbReference type="HOGENOM" id="CLU_179475_0_0_1"/>
<dbReference type="EMBL" id="KN838618">
    <property type="protein sequence ID" value="KIK00789.1"/>
    <property type="molecule type" value="Genomic_DNA"/>
</dbReference>
<feature type="non-terminal residue" evidence="2">
    <location>
        <position position="1"/>
    </location>
</feature>
<sequence>KTTPAKSRKRQASNTDKQSVKHSSCRQNNNNNNNKENPDQWANYEEQAMETKGRAGKGGKQGWARAPAQRCVPPIHLPQ</sequence>